<protein>
    <recommendedName>
        <fullName evidence="2">LOB domain-containing protein</fullName>
    </recommendedName>
</protein>
<dbReference type="GO" id="GO:0009755">
    <property type="term" value="P:hormone-mediated signaling pathway"/>
    <property type="evidence" value="ECO:0007669"/>
    <property type="project" value="TreeGrafter"/>
</dbReference>
<keyword evidence="4" id="KW-1185">Reference proteome</keyword>
<reference evidence="3" key="2">
    <citation type="journal article" date="2023" name="Int. J. Mol. Sci.">
        <title>De Novo Assembly and Annotation of 11 Diverse Shrub Willow (Salix) Genomes Reveals Novel Gene Organization in Sex-Linked Regions.</title>
        <authorList>
            <person name="Hyden B."/>
            <person name="Feng K."/>
            <person name="Yates T.B."/>
            <person name="Jawdy S."/>
            <person name="Cereghino C."/>
            <person name="Smart L.B."/>
            <person name="Muchero W."/>
        </authorList>
    </citation>
    <scope>NUCLEOTIDE SEQUENCE [LARGE SCALE GENOMIC DNA]</scope>
    <source>
        <tissue evidence="3">Shoot tip</tissue>
    </source>
</reference>
<dbReference type="Proteomes" id="UP001151529">
    <property type="component" value="Chromosome 19"/>
</dbReference>
<evidence type="ECO:0000256" key="1">
    <source>
        <dbReference type="ARBA" id="ARBA00005474"/>
    </source>
</evidence>
<proteinExistence type="inferred from homology"/>
<evidence type="ECO:0000313" key="3">
    <source>
        <dbReference type="EMBL" id="KAJ6696606.1"/>
    </source>
</evidence>
<evidence type="ECO:0000259" key="2">
    <source>
        <dbReference type="Pfam" id="PF03195"/>
    </source>
</evidence>
<dbReference type="GO" id="GO:0005634">
    <property type="term" value="C:nucleus"/>
    <property type="evidence" value="ECO:0007669"/>
    <property type="project" value="TreeGrafter"/>
</dbReference>
<dbReference type="PANTHER" id="PTHR31529:SF4">
    <property type="entry name" value="LOB DOMAIN-CONTAINING PROTEIN 30"/>
    <property type="match status" value="1"/>
</dbReference>
<sequence>MKFAAVHKVFGASNVSKLLMEVPLKVKELMQQMSLVYEANLRLRVLSMVLWAQFQPYNNKFNYYRLSLVQPGLIYSATNIEKLLLVTSFLPLMPL</sequence>
<comment type="similarity">
    <text evidence="1">Belongs to the LOB domain-containing protein family.</text>
</comment>
<reference evidence="3" key="1">
    <citation type="submission" date="2022-11" db="EMBL/GenBank/DDBJ databases">
        <authorList>
            <person name="Hyden B.L."/>
            <person name="Feng K."/>
            <person name="Yates T."/>
            <person name="Jawdy S."/>
            <person name="Smart L.B."/>
            <person name="Muchero W."/>
        </authorList>
    </citation>
    <scope>NUCLEOTIDE SEQUENCE</scope>
    <source>
        <tissue evidence="3">Shoot tip</tissue>
    </source>
</reference>
<dbReference type="InterPro" id="IPR004883">
    <property type="entry name" value="LOB"/>
</dbReference>
<accession>A0A9Q0PYT1</accession>
<gene>
    <name evidence="3" type="ORF">OIU85_003002</name>
</gene>
<evidence type="ECO:0000313" key="4">
    <source>
        <dbReference type="Proteomes" id="UP001151529"/>
    </source>
</evidence>
<comment type="caution">
    <text evidence="3">The sequence shown here is derived from an EMBL/GenBank/DDBJ whole genome shotgun (WGS) entry which is preliminary data.</text>
</comment>
<dbReference type="GO" id="GO:0045893">
    <property type="term" value="P:positive regulation of DNA-templated transcription"/>
    <property type="evidence" value="ECO:0007669"/>
    <property type="project" value="TreeGrafter"/>
</dbReference>
<feature type="domain" description="LOB" evidence="2">
    <location>
        <begin position="2"/>
        <end position="44"/>
    </location>
</feature>
<name>A0A9Q0PYT1_SALVM</name>
<dbReference type="Pfam" id="PF03195">
    <property type="entry name" value="LOB"/>
    <property type="match status" value="1"/>
</dbReference>
<organism evidence="3 4">
    <name type="scientific">Salix viminalis</name>
    <name type="common">Common osier</name>
    <name type="synonym">Basket willow</name>
    <dbReference type="NCBI Taxonomy" id="40686"/>
    <lineage>
        <taxon>Eukaryota</taxon>
        <taxon>Viridiplantae</taxon>
        <taxon>Streptophyta</taxon>
        <taxon>Embryophyta</taxon>
        <taxon>Tracheophyta</taxon>
        <taxon>Spermatophyta</taxon>
        <taxon>Magnoliopsida</taxon>
        <taxon>eudicotyledons</taxon>
        <taxon>Gunneridae</taxon>
        <taxon>Pentapetalae</taxon>
        <taxon>rosids</taxon>
        <taxon>fabids</taxon>
        <taxon>Malpighiales</taxon>
        <taxon>Salicaceae</taxon>
        <taxon>Saliceae</taxon>
        <taxon>Salix</taxon>
    </lineage>
</organism>
<dbReference type="AlphaFoldDB" id="A0A9Q0PYT1"/>
<dbReference type="PANTHER" id="PTHR31529">
    <property type="entry name" value="LOB DOMAIN CONTAINING PROTEIN"/>
    <property type="match status" value="1"/>
</dbReference>
<dbReference type="EMBL" id="JAPFFL010000010">
    <property type="protein sequence ID" value="KAJ6696606.1"/>
    <property type="molecule type" value="Genomic_DNA"/>
</dbReference>